<gene>
    <name evidence="1" type="ORF">ENP94_00595</name>
    <name evidence="2" type="ORF">ENS16_04800</name>
</gene>
<dbReference type="Gene3D" id="2.60.40.4070">
    <property type="match status" value="1"/>
</dbReference>
<accession>A0A7C3EQZ1</accession>
<sequence>MSRSGRWSVLGVLLIILTPGRSQLNLRQNITGRPLIRLEIAPDQNDQLQTGEKKNYRFFVNLSADSGSIVEFLPPFLPAGWTGQLYDSANALLLTDEDRDGFPELGFVTPDRPHYFTLRIEAPTDLIGDTGKLDSAAVVITGFLDNDSLVRDSARLNIRLIPGLLIHNFPNPLDNRTTFVIGIPDNGEVSLLIFNRTGERIATLLQHEPLAAGVHQIDWNARNDRNQPVASGTYDYLLEWHRGARVSRIKKKLVINRR</sequence>
<reference evidence="2" key="1">
    <citation type="journal article" date="2020" name="mSystems">
        <title>Genome- and Community-Level Interaction Insights into Carbon Utilization and Element Cycling Functions of Hydrothermarchaeota in Hydrothermal Sediment.</title>
        <authorList>
            <person name="Zhou Z."/>
            <person name="Liu Y."/>
            <person name="Xu W."/>
            <person name="Pan J."/>
            <person name="Luo Z.H."/>
            <person name="Li M."/>
        </authorList>
    </citation>
    <scope>NUCLEOTIDE SEQUENCE [LARGE SCALE GENOMIC DNA]</scope>
    <source>
        <strain evidence="1">SpSt-265</strain>
        <strain evidence="2">SpSt-465</strain>
    </source>
</reference>
<dbReference type="EMBL" id="DSTU01000006">
    <property type="protein sequence ID" value="HFJ53991.1"/>
    <property type="molecule type" value="Genomic_DNA"/>
</dbReference>
<name>A0A7C3EQZ1_UNCW3</name>
<dbReference type="AlphaFoldDB" id="A0A7C3EQZ1"/>
<evidence type="ECO:0000313" key="2">
    <source>
        <dbReference type="EMBL" id="HFJ53991.1"/>
    </source>
</evidence>
<evidence type="ECO:0008006" key="3">
    <source>
        <dbReference type="Google" id="ProtNLM"/>
    </source>
</evidence>
<dbReference type="EMBL" id="DSLG01000002">
    <property type="protein sequence ID" value="HEA86493.1"/>
    <property type="molecule type" value="Genomic_DNA"/>
</dbReference>
<protein>
    <recommendedName>
        <fullName evidence="3">FlgD Ig-like domain-containing protein</fullName>
    </recommendedName>
</protein>
<evidence type="ECO:0000313" key="1">
    <source>
        <dbReference type="EMBL" id="HEA86493.1"/>
    </source>
</evidence>
<comment type="caution">
    <text evidence="2">The sequence shown here is derived from an EMBL/GenBank/DDBJ whole genome shotgun (WGS) entry which is preliminary data.</text>
</comment>
<organism evidence="2">
    <name type="scientific">candidate division WOR-3 bacterium</name>
    <dbReference type="NCBI Taxonomy" id="2052148"/>
    <lineage>
        <taxon>Bacteria</taxon>
        <taxon>Bacteria division WOR-3</taxon>
    </lineage>
</organism>
<proteinExistence type="predicted"/>